<dbReference type="GO" id="GO:0005886">
    <property type="term" value="C:plasma membrane"/>
    <property type="evidence" value="ECO:0007669"/>
    <property type="project" value="UniProtKB-SubCell"/>
</dbReference>
<feature type="transmembrane region" description="Helical" evidence="10">
    <location>
        <begin position="108"/>
        <end position="128"/>
    </location>
</feature>
<evidence type="ECO:0000256" key="8">
    <source>
        <dbReference type="ARBA" id="ARBA00022989"/>
    </source>
</evidence>
<dbReference type="PANTHER" id="PTHR43124:SF3">
    <property type="entry name" value="CHLORAMPHENICOL EFFLUX PUMP RV0191"/>
    <property type="match status" value="1"/>
</dbReference>
<keyword evidence="10" id="KW-0997">Cell inner membrane</keyword>
<dbReference type="NCBIfam" id="TIGR00710">
    <property type="entry name" value="efflux_Bcr_CflA"/>
    <property type="match status" value="1"/>
</dbReference>
<comment type="similarity">
    <text evidence="4">Belongs to the major facilitator superfamily. TCR/Tet family.</text>
</comment>
<feature type="transmembrane region" description="Helical" evidence="10">
    <location>
        <begin position="310"/>
        <end position="335"/>
    </location>
</feature>
<dbReference type="STRING" id="1217970.SAMN05444002_0592"/>
<dbReference type="InterPro" id="IPR020846">
    <property type="entry name" value="MFS_dom"/>
</dbReference>
<dbReference type="InterPro" id="IPR036259">
    <property type="entry name" value="MFS_trans_sf"/>
</dbReference>
<evidence type="ECO:0000256" key="1">
    <source>
        <dbReference type="ARBA" id="ARBA00003279"/>
    </source>
</evidence>
<evidence type="ECO:0000256" key="6">
    <source>
        <dbReference type="ARBA" id="ARBA00022475"/>
    </source>
</evidence>
<dbReference type="InterPro" id="IPR004812">
    <property type="entry name" value="Efflux_drug-R_Bcr/CmlA"/>
</dbReference>
<feature type="transmembrane region" description="Helical" evidence="10">
    <location>
        <begin position="82"/>
        <end position="102"/>
    </location>
</feature>
<keyword evidence="5 10" id="KW-0813">Transport</keyword>
<dbReference type="GO" id="GO:0042910">
    <property type="term" value="F:xenobiotic transmembrane transporter activity"/>
    <property type="evidence" value="ECO:0007669"/>
    <property type="project" value="InterPro"/>
</dbReference>
<evidence type="ECO:0000256" key="7">
    <source>
        <dbReference type="ARBA" id="ARBA00022692"/>
    </source>
</evidence>
<proteinExistence type="inferred from homology"/>
<evidence type="ECO:0000256" key="3">
    <source>
        <dbReference type="ARBA" id="ARBA00006236"/>
    </source>
</evidence>
<keyword evidence="8 10" id="KW-1133">Transmembrane helix</keyword>
<dbReference type="PRINTS" id="PR01035">
    <property type="entry name" value="TCRTETA"/>
</dbReference>
<keyword evidence="7 10" id="KW-0812">Transmembrane</keyword>
<gene>
    <name evidence="12" type="ORF">SAMN05444002_0592</name>
</gene>
<reference evidence="13" key="1">
    <citation type="submission" date="2016-11" db="EMBL/GenBank/DDBJ databases">
        <authorList>
            <person name="Varghese N."/>
            <person name="Submissions S."/>
        </authorList>
    </citation>
    <scope>NUCLEOTIDE SEQUENCE [LARGE SCALE GENOMIC DNA]</scope>
    <source>
        <strain evidence="13">DSM 29440</strain>
    </source>
</reference>
<dbReference type="Gene3D" id="1.20.1720.10">
    <property type="entry name" value="Multidrug resistance protein D"/>
    <property type="match status" value="1"/>
</dbReference>
<feature type="domain" description="Major facilitator superfamily (MFS) profile" evidence="11">
    <location>
        <begin position="17"/>
        <end position="402"/>
    </location>
</feature>
<dbReference type="InterPro" id="IPR011701">
    <property type="entry name" value="MFS"/>
</dbReference>
<dbReference type="RefSeq" id="WP_074254764.1">
    <property type="nucleotide sequence ID" value="NZ_FSRL01000001.1"/>
</dbReference>
<evidence type="ECO:0000256" key="9">
    <source>
        <dbReference type="ARBA" id="ARBA00023136"/>
    </source>
</evidence>
<dbReference type="PROSITE" id="PS50850">
    <property type="entry name" value="MFS"/>
    <property type="match status" value="1"/>
</dbReference>
<feature type="transmembrane region" description="Helical" evidence="10">
    <location>
        <begin position="347"/>
        <end position="369"/>
    </location>
</feature>
<accession>A0A1N6ECH1</accession>
<keyword evidence="9 10" id="KW-0472">Membrane</keyword>
<dbReference type="InterPro" id="IPR001958">
    <property type="entry name" value="Tet-R_TetA/multi-R_MdtG-like"/>
</dbReference>
<dbReference type="CDD" id="cd17320">
    <property type="entry name" value="MFS_MdfA_MDR_like"/>
    <property type="match status" value="1"/>
</dbReference>
<keyword evidence="6" id="KW-1003">Cell membrane</keyword>
<keyword evidence="13" id="KW-1185">Reference proteome</keyword>
<dbReference type="EMBL" id="FSRL01000001">
    <property type="protein sequence ID" value="SIN80720.1"/>
    <property type="molecule type" value="Genomic_DNA"/>
</dbReference>
<evidence type="ECO:0000256" key="2">
    <source>
        <dbReference type="ARBA" id="ARBA00004651"/>
    </source>
</evidence>
<evidence type="ECO:0000256" key="4">
    <source>
        <dbReference type="ARBA" id="ARBA00007520"/>
    </source>
</evidence>
<sequence length="410" mass="43536">MSYGSRVRFADRSTPPHVLTLVLVASMTALTMNVFLPSLPAMAAHFNTEYRVIGLAVSLFLAVNAVLQIIVGPLSDWFGRRVVLIASITIFLFATLGCIYAPTVESFLFFRMCQAVVATGMVLSRAIVRDVVPMNQAASMIGYVTMGMSLVPMIAPALGGKLDEWFGWQANFWLMFGFGVVLLALVLTDLGETLHTRKARFSEQFGGYPTLLSSYRFWGYALASAFASGSFFAYLGGAPFLATNYFGLEPATMGFYFGFPAIGYLLGNAFTGRFASRFGINRMILWGCLLTVIGLSLHLAAYLAGLRDPFLFFAFFTFVGLGNGLVMPNGAAGLVSVRPDLAGSASGLGGAIQIAGGAALSALAAALLGEGSTPLPLLTLMVSTALCSLVAIIVVLLRERQLAGTPGALP</sequence>
<feature type="transmembrane region" description="Helical" evidence="10">
    <location>
        <begin position="217"/>
        <end position="241"/>
    </location>
</feature>
<feature type="transmembrane region" description="Helical" evidence="10">
    <location>
        <begin position="283"/>
        <end position="304"/>
    </location>
</feature>
<evidence type="ECO:0000256" key="10">
    <source>
        <dbReference type="RuleBase" id="RU365088"/>
    </source>
</evidence>
<evidence type="ECO:0000259" key="11">
    <source>
        <dbReference type="PROSITE" id="PS50850"/>
    </source>
</evidence>
<dbReference type="Proteomes" id="UP000184932">
    <property type="component" value="Unassembled WGS sequence"/>
</dbReference>
<comment type="similarity">
    <text evidence="3 10">Belongs to the major facilitator superfamily. Bcr/CmlA family.</text>
</comment>
<dbReference type="PANTHER" id="PTHR43124">
    <property type="entry name" value="PURINE EFFLUX PUMP PBUE"/>
    <property type="match status" value="1"/>
</dbReference>
<feature type="transmembrane region" description="Helical" evidence="10">
    <location>
        <begin position="50"/>
        <end position="70"/>
    </location>
</feature>
<dbReference type="PROSITE" id="PS00216">
    <property type="entry name" value="SUGAR_TRANSPORT_1"/>
    <property type="match status" value="1"/>
</dbReference>
<dbReference type="GO" id="GO:1990961">
    <property type="term" value="P:xenobiotic detoxification by transmembrane export across the plasma membrane"/>
    <property type="evidence" value="ECO:0007669"/>
    <property type="project" value="InterPro"/>
</dbReference>
<dbReference type="InterPro" id="IPR050189">
    <property type="entry name" value="MFS_Efflux_Transporters"/>
</dbReference>
<organism evidence="12 13">
    <name type="scientific">Vannielia litorea</name>
    <dbReference type="NCBI Taxonomy" id="1217970"/>
    <lineage>
        <taxon>Bacteria</taxon>
        <taxon>Pseudomonadati</taxon>
        <taxon>Pseudomonadota</taxon>
        <taxon>Alphaproteobacteria</taxon>
        <taxon>Rhodobacterales</taxon>
        <taxon>Paracoccaceae</taxon>
        <taxon>Vannielia</taxon>
    </lineage>
</organism>
<protein>
    <recommendedName>
        <fullName evidence="10">Bcr/CflA family efflux transporter</fullName>
    </recommendedName>
</protein>
<dbReference type="SUPFAM" id="SSF103473">
    <property type="entry name" value="MFS general substrate transporter"/>
    <property type="match status" value="1"/>
</dbReference>
<dbReference type="AlphaFoldDB" id="A0A1N6ECH1"/>
<evidence type="ECO:0000256" key="5">
    <source>
        <dbReference type="ARBA" id="ARBA00022448"/>
    </source>
</evidence>
<feature type="transmembrane region" description="Helical" evidence="10">
    <location>
        <begin position="253"/>
        <end position="271"/>
    </location>
</feature>
<dbReference type="OrthoDB" id="9800416at2"/>
<feature type="transmembrane region" description="Helical" evidence="10">
    <location>
        <begin position="170"/>
        <end position="190"/>
    </location>
</feature>
<evidence type="ECO:0000313" key="12">
    <source>
        <dbReference type="EMBL" id="SIN80720.1"/>
    </source>
</evidence>
<comment type="subcellular location">
    <subcellularLocation>
        <location evidence="10">Cell inner membrane</location>
        <topology evidence="10">Multi-pass membrane protein</topology>
    </subcellularLocation>
    <subcellularLocation>
        <location evidence="2">Cell membrane</location>
        <topology evidence="2">Multi-pass membrane protein</topology>
    </subcellularLocation>
</comment>
<comment type="function">
    <text evidence="1">Resistance to tetracycline by an active tetracycline efflux. This is an energy-dependent process that decreases the accumulation of the antibiotic in whole cells. This protein functions as a metal-tetracycline/H(+) antiporter.</text>
</comment>
<feature type="transmembrane region" description="Helical" evidence="10">
    <location>
        <begin position="140"/>
        <end position="158"/>
    </location>
</feature>
<dbReference type="Pfam" id="PF07690">
    <property type="entry name" value="MFS_1"/>
    <property type="match status" value="1"/>
</dbReference>
<feature type="transmembrane region" description="Helical" evidence="10">
    <location>
        <begin position="21"/>
        <end position="44"/>
    </location>
</feature>
<evidence type="ECO:0000313" key="13">
    <source>
        <dbReference type="Proteomes" id="UP000184932"/>
    </source>
</evidence>
<name>A0A1N6ECH1_9RHOB</name>
<feature type="transmembrane region" description="Helical" evidence="10">
    <location>
        <begin position="375"/>
        <end position="397"/>
    </location>
</feature>
<dbReference type="InterPro" id="IPR005829">
    <property type="entry name" value="Sugar_transporter_CS"/>
</dbReference>